<evidence type="ECO:0000259" key="9">
    <source>
        <dbReference type="PROSITE" id="PS50156"/>
    </source>
</evidence>
<feature type="transmembrane region" description="Helical" evidence="8">
    <location>
        <begin position="187"/>
        <end position="205"/>
    </location>
</feature>
<dbReference type="InterPro" id="IPR000731">
    <property type="entry name" value="SSD"/>
</dbReference>
<feature type="transmembrane region" description="Helical" evidence="8">
    <location>
        <begin position="407"/>
        <end position="426"/>
    </location>
</feature>
<reference evidence="10 11" key="1">
    <citation type="submission" date="2020-03" db="EMBL/GenBank/DDBJ databases">
        <title>Draft genome of Streptomyces sp. ventii, isolated from the Axial Seamount in the Pacific Ocean, and resequencing of the two type strains Streptomyces lonarensis strain NCL 716 and Streptomyces bohaiensis strain 11A07.</title>
        <authorList>
            <person name="Loughran R.M."/>
            <person name="Pfannmuller K.M."/>
            <person name="Wasson B.J."/>
            <person name="Deadmond M.C."/>
            <person name="Paddock B.E."/>
            <person name="Koyack M.J."/>
            <person name="Gallegos D.A."/>
            <person name="Mitchell E.A."/>
            <person name="Ushijima B."/>
            <person name="Saw J.H."/>
            <person name="Mcphail K.L."/>
            <person name="Videau P."/>
        </authorList>
    </citation>
    <scope>NUCLEOTIDE SEQUENCE [LARGE SCALE GENOMIC DNA]</scope>
    <source>
        <strain evidence="10 11">11A07</strain>
    </source>
</reference>
<dbReference type="PROSITE" id="PS50156">
    <property type="entry name" value="SSD"/>
    <property type="match status" value="1"/>
</dbReference>
<feature type="transmembrane region" description="Helical" evidence="8">
    <location>
        <begin position="560"/>
        <end position="581"/>
    </location>
</feature>
<evidence type="ECO:0000256" key="2">
    <source>
        <dbReference type="ARBA" id="ARBA00010157"/>
    </source>
</evidence>
<keyword evidence="3" id="KW-1003">Cell membrane</keyword>
<feature type="transmembrane region" description="Helical" evidence="8">
    <location>
        <begin position="310"/>
        <end position="338"/>
    </location>
</feature>
<protein>
    <submittedName>
        <fullName evidence="10">MMPL family transporter</fullName>
    </submittedName>
</protein>
<dbReference type="EMBL" id="JAAVJC010000025">
    <property type="protein sequence ID" value="NJQ14442.1"/>
    <property type="molecule type" value="Genomic_DNA"/>
</dbReference>
<feature type="transmembrane region" description="Helical" evidence="8">
    <location>
        <begin position="677"/>
        <end position="695"/>
    </location>
</feature>
<evidence type="ECO:0000256" key="1">
    <source>
        <dbReference type="ARBA" id="ARBA00004651"/>
    </source>
</evidence>
<feature type="transmembrane region" description="Helical" evidence="8">
    <location>
        <begin position="212"/>
        <end position="232"/>
    </location>
</feature>
<evidence type="ECO:0000256" key="4">
    <source>
        <dbReference type="ARBA" id="ARBA00022692"/>
    </source>
</evidence>
<evidence type="ECO:0000256" key="6">
    <source>
        <dbReference type="ARBA" id="ARBA00023136"/>
    </source>
</evidence>
<evidence type="ECO:0000256" key="8">
    <source>
        <dbReference type="SAM" id="Phobius"/>
    </source>
</evidence>
<feature type="region of interest" description="Disordered" evidence="7">
    <location>
        <begin position="755"/>
        <end position="779"/>
    </location>
</feature>
<dbReference type="PANTHER" id="PTHR33406">
    <property type="entry name" value="MEMBRANE PROTEIN MJ1562-RELATED"/>
    <property type="match status" value="1"/>
</dbReference>
<evidence type="ECO:0000256" key="5">
    <source>
        <dbReference type="ARBA" id="ARBA00022989"/>
    </source>
</evidence>
<dbReference type="RefSeq" id="WP_168087266.1">
    <property type="nucleotide sequence ID" value="NZ_BHZH01000016.1"/>
</dbReference>
<evidence type="ECO:0000256" key="3">
    <source>
        <dbReference type="ARBA" id="ARBA00022475"/>
    </source>
</evidence>
<keyword evidence="5 8" id="KW-1133">Transmembrane helix</keyword>
<dbReference type="PANTHER" id="PTHR33406:SF11">
    <property type="entry name" value="MEMBRANE PROTEIN SCO6666-RELATED"/>
    <property type="match status" value="1"/>
</dbReference>
<evidence type="ECO:0000313" key="11">
    <source>
        <dbReference type="Proteomes" id="UP000727056"/>
    </source>
</evidence>
<evidence type="ECO:0000256" key="7">
    <source>
        <dbReference type="SAM" id="MobiDB-lite"/>
    </source>
</evidence>
<feature type="transmembrane region" description="Helical" evidence="8">
    <location>
        <begin position="21"/>
        <end position="40"/>
    </location>
</feature>
<dbReference type="SUPFAM" id="SSF82866">
    <property type="entry name" value="Multidrug efflux transporter AcrB transmembrane domain"/>
    <property type="match status" value="2"/>
</dbReference>
<comment type="subcellular location">
    <subcellularLocation>
        <location evidence="1">Cell membrane</location>
        <topology evidence="1">Multi-pass membrane protein</topology>
    </subcellularLocation>
</comment>
<proteinExistence type="inferred from homology"/>
<keyword evidence="4 8" id="KW-0812">Transmembrane</keyword>
<feature type="transmembrane region" description="Helical" evidence="8">
    <location>
        <begin position="625"/>
        <end position="649"/>
    </location>
</feature>
<accession>A0ABX1CAM8</accession>
<feature type="region of interest" description="Disordered" evidence="7">
    <location>
        <begin position="353"/>
        <end position="384"/>
    </location>
</feature>
<feature type="transmembrane region" description="Helical" evidence="8">
    <location>
        <begin position="588"/>
        <end position="613"/>
    </location>
</feature>
<feature type="domain" description="SSD" evidence="9">
    <location>
        <begin position="202"/>
        <end position="336"/>
    </location>
</feature>
<feature type="transmembrane region" description="Helical" evidence="8">
    <location>
        <begin position="707"/>
        <end position="730"/>
    </location>
</feature>
<comment type="similarity">
    <text evidence="2">Belongs to the resistance-nodulation-cell division (RND) (TC 2.A.6) family. MmpL subfamily.</text>
</comment>
<sequence length="779" mass="80259">MKASLLYRFGQRCARRAWWTVGVWALVLAVVGGLAAAYGGETSDDISVPGSEAERAAELLGEHFPGLDGATAVIVLHAQDEAEEGNSGGLTSGDRPAALAESLRAASEVVGVTMISDPSQDEARVSQDGNTAFADVFFEGGVGEVGAAGISDLSEALEPARDAGVSAYVGGELAFATSGAETGGAEAVGLLVAVVLLLFVFGSAAAAGLPILIALCSVGVVSAGLFLMAAVTEIPTEAPQVGVMIGLGVGIDYALLVVNRHREELRRGRSLEDAIGAAVATAGRSVVFAGFTVVIAVAGLYLVPLPAVRALATTCAVVVLVSVIAAVTLVPALLGLFGTKVLRRADRRAGVGGSTEKAAAAGGEVATGEGRDEEAASATRRRADDEDRALRQTFWGRWVNGVDRRPWPCLLLATGALLVLSIPVLSMELSMPDGRSTAQGSDARVSYELLASEFGPGVNGPVTVLVTHPGDGTEGEVLAATADVLGNDERIEFVSDGMPAEDGRAHVLQAVPRAAPADPAVAELIEDLRAELDALESDGVAVLITGPTALYADLTSETAAATPLVVVVVVLLSSLLLLVVFRSVPVAAVAAVFNLLGIGAAFGVLVAVFQWGWGMQLLGLDETQAIASFVPVILFAVVFGLSMDYQVFLMARVREEYLRTGDTHTGLVHGATHTARVITAAALIMISVFLGFAFAEEPLLKMLGLGLAVAVALDATVVRMLLVPAAVSILGDRNWWMPAALDRLIPRVDPHGESVGRDAGAVTPAADDREVEGARAERA</sequence>
<keyword evidence="11" id="KW-1185">Reference proteome</keyword>
<gene>
    <name evidence="10" type="ORF">HCN52_05680</name>
</gene>
<name>A0ABX1CAM8_9ACTN</name>
<keyword evidence="6 8" id="KW-0472">Membrane</keyword>
<dbReference type="InterPro" id="IPR050545">
    <property type="entry name" value="Mycobact_MmpL"/>
</dbReference>
<organism evidence="10 11">
    <name type="scientific">Streptomyces bohaiensis</name>
    <dbReference type="NCBI Taxonomy" id="1431344"/>
    <lineage>
        <taxon>Bacteria</taxon>
        <taxon>Bacillati</taxon>
        <taxon>Actinomycetota</taxon>
        <taxon>Actinomycetes</taxon>
        <taxon>Kitasatosporales</taxon>
        <taxon>Streptomycetaceae</taxon>
        <taxon>Streptomyces</taxon>
    </lineage>
</organism>
<comment type="caution">
    <text evidence="10">The sequence shown here is derived from an EMBL/GenBank/DDBJ whole genome shotgun (WGS) entry which is preliminary data.</text>
</comment>
<dbReference type="Gene3D" id="1.20.1640.10">
    <property type="entry name" value="Multidrug efflux transporter AcrB transmembrane domain"/>
    <property type="match status" value="2"/>
</dbReference>
<dbReference type="Pfam" id="PF03176">
    <property type="entry name" value="MMPL"/>
    <property type="match status" value="2"/>
</dbReference>
<feature type="compositionally biased region" description="Low complexity" evidence="7">
    <location>
        <begin position="356"/>
        <end position="368"/>
    </location>
</feature>
<evidence type="ECO:0000313" key="10">
    <source>
        <dbReference type="EMBL" id="NJQ14442.1"/>
    </source>
</evidence>
<feature type="compositionally biased region" description="Basic and acidic residues" evidence="7">
    <location>
        <begin position="766"/>
        <end position="779"/>
    </location>
</feature>
<feature type="transmembrane region" description="Helical" evidence="8">
    <location>
        <begin position="238"/>
        <end position="258"/>
    </location>
</feature>
<dbReference type="Proteomes" id="UP000727056">
    <property type="component" value="Unassembled WGS sequence"/>
</dbReference>
<dbReference type="InterPro" id="IPR004869">
    <property type="entry name" value="MMPL_dom"/>
</dbReference>
<feature type="transmembrane region" description="Helical" evidence="8">
    <location>
        <begin position="279"/>
        <end position="304"/>
    </location>
</feature>